<evidence type="ECO:0000313" key="12">
    <source>
        <dbReference type="Proteomes" id="UP000306192"/>
    </source>
</evidence>
<comment type="catalytic activity">
    <reaction evidence="8">
        <text>alpha-D-xylose = alpha-D-xylulofuranose</text>
        <dbReference type="Rhea" id="RHEA:22816"/>
        <dbReference type="ChEBI" id="CHEBI:28518"/>
        <dbReference type="ChEBI" id="CHEBI:188998"/>
        <dbReference type="EC" id="5.3.1.5"/>
    </reaction>
</comment>
<keyword evidence="8" id="KW-0859">Xylose metabolism</keyword>
<dbReference type="GO" id="GO:0042732">
    <property type="term" value="P:D-xylose metabolic process"/>
    <property type="evidence" value="ECO:0007669"/>
    <property type="project" value="UniProtKB-KW"/>
</dbReference>
<dbReference type="SUPFAM" id="SSF51658">
    <property type="entry name" value="Xylose isomerase-like"/>
    <property type="match status" value="1"/>
</dbReference>
<dbReference type="EC" id="5.3.1.5" evidence="8"/>
<reference evidence="11 12" key="1">
    <citation type="journal article" date="2019" name="Microorganisms">
        <title>Systematic Affiliation and Genome Analysis of Subtercola vilae DB165(T) with Particular Emphasis on Cold Adaptation of an Isolate from a High-Altitude Cold Volcano Lake.</title>
        <authorList>
            <person name="Villalobos A.S."/>
            <person name="Wiese J."/>
            <person name="Imhoff J.F."/>
            <person name="Dorador C."/>
            <person name="Keller A."/>
            <person name="Hentschel U."/>
        </authorList>
    </citation>
    <scope>NUCLEOTIDE SEQUENCE [LARGE SCALE GENOMIC DNA]</scope>
    <source>
        <strain evidence="11 12">DB165</strain>
    </source>
</reference>
<dbReference type="Proteomes" id="UP000306192">
    <property type="component" value="Unassembled WGS sequence"/>
</dbReference>
<dbReference type="AlphaFoldDB" id="A0A4T2C9H7"/>
<dbReference type="GO" id="GO:0005737">
    <property type="term" value="C:cytoplasm"/>
    <property type="evidence" value="ECO:0007669"/>
    <property type="project" value="UniProtKB-SubCell"/>
</dbReference>
<proteinExistence type="inferred from homology"/>
<dbReference type="GO" id="GO:0046872">
    <property type="term" value="F:metal ion binding"/>
    <property type="evidence" value="ECO:0007669"/>
    <property type="project" value="UniProtKB-KW"/>
</dbReference>
<feature type="domain" description="Xylose isomerase-like TIM barrel" evidence="10">
    <location>
        <begin position="62"/>
        <end position="290"/>
    </location>
</feature>
<dbReference type="GO" id="GO:0019301">
    <property type="term" value="P:rhamnose catabolic process"/>
    <property type="evidence" value="ECO:0007669"/>
    <property type="project" value="TreeGrafter"/>
</dbReference>
<evidence type="ECO:0000256" key="8">
    <source>
        <dbReference type="RuleBase" id="RU000609"/>
    </source>
</evidence>
<evidence type="ECO:0000256" key="5">
    <source>
        <dbReference type="ARBA" id="ARBA00023211"/>
    </source>
</evidence>
<dbReference type="PANTHER" id="PTHR30268">
    <property type="entry name" value="L-RHAMNOSE ISOMERASE"/>
    <property type="match status" value="1"/>
</dbReference>
<evidence type="ECO:0000256" key="2">
    <source>
        <dbReference type="ARBA" id="ARBA00018232"/>
    </source>
</evidence>
<dbReference type="Pfam" id="PF01261">
    <property type="entry name" value="AP_endonuc_2"/>
    <property type="match status" value="1"/>
</dbReference>
<dbReference type="Gene3D" id="3.20.20.150">
    <property type="entry name" value="Divalent-metal-dependent TIM barrel enzymes"/>
    <property type="match status" value="1"/>
</dbReference>
<keyword evidence="5" id="KW-0464">Manganese</keyword>
<dbReference type="OrthoDB" id="9801426at2"/>
<dbReference type="PROSITE" id="PS51415">
    <property type="entry name" value="XYLOSE_ISOMERASE"/>
    <property type="match status" value="1"/>
</dbReference>
<comment type="similarity">
    <text evidence="8">Belongs to the xylose isomerase family.</text>
</comment>
<evidence type="ECO:0000256" key="6">
    <source>
        <dbReference type="ARBA" id="ARBA00023235"/>
    </source>
</evidence>
<evidence type="ECO:0000256" key="7">
    <source>
        <dbReference type="ARBA" id="ARBA00023277"/>
    </source>
</evidence>
<dbReference type="InterPro" id="IPR013022">
    <property type="entry name" value="Xyl_isomerase-like_TIM-brl"/>
</dbReference>
<dbReference type="RefSeq" id="WP_136640229.1">
    <property type="nucleotide sequence ID" value="NZ_QYRT01000001.1"/>
</dbReference>
<evidence type="ECO:0000256" key="9">
    <source>
        <dbReference type="RuleBase" id="RU000610"/>
    </source>
</evidence>
<keyword evidence="6 8" id="KW-0413">Isomerase</keyword>
<keyword evidence="12" id="KW-1185">Reference proteome</keyword>
<evidence type="ECO:0000256" key="4">
    <source>
        <dbReference type="ARBA" id="ARBA00022723"/>
    </source>
</evidence>
<dbReference type="GO" id="GO:0009045">
    <property type="term" value="F:xylose isomerase activity"/>
    <property type="evidence" value="ECO:0007669"/>
    <property type="project" value="UniProtKB-EC"/>
</dbReference>
<evidence type="ECO:0000259" key="10">
    <source>
        <dbReference type="Pfam" id="PF01261"/>
    </source>
</evidence>
<dbReference type="InterPro" id="IPR036237">
    <property type="entry name" value="Xyl_isomerase-like_sf"/>
</dbReference>
<comment type="subunit">
    <text evidence="9">Homotetramer.</text>
</comment>
<dbReference type="PANTHER" id="PTHR30268:SF0">
    <property type="entry name" value="L-RHAMNOSE ISOMERASE"/>
    <property type="match status" value="1"/>
</dbReference>
<evidence type="ECO:0000313" key="11">
    <source>
        <dbReference type="EMBL" id="TIH40897.1"/>
    </source>
</evidence>
<dbReference type="InterPro" id="IPR001998">
    <property type="entry name" value="Xylose_isomerase"/>
</dbReference>
<dbReference type="InterPro" id="IPR050337">
    <property type="entry name" value="L-rhamnose_isomerase"/>
</dbReference>
<gene>
    <name evidence="11" type="ORF">D4765_00350</name>
</gene>
<protein>
    <recommendedName>
        <fullName evidence="2 8">Xylose isomerase</fullName>
        <ecNumber evidence="8">5.3.1.5</ecNumber>
    </recommendedName>
</protein>
<organism evidence="11 12">
    <name type="scientific">Subtercola vilae</name>
    <dbReference type="NCBI Taxonomy" id="2056433"/>
    <lineage>
        <taxon>Bacteria</taxon>
        <taxon>Bacillati</taxon>
        <taxon>Actinomycetota</taxon>
        <taxon>Actinomycetes</taxon>
        <taxon>Micrococcales</taxon>
        <taxon>Microbacteriaceae</taxon>
        <taxon>Subtercola</taxon>
    </lineage>
</organism>
<keyword evidence="3" id="KW-0963">Cytoplasm</keyword>
<sequence length="331" mass="37047">MSNKQVYGAGIWHFATYVDRYATDGYGEPRSVIDAIDLAGQVRDLSVVDLNYPFFGGEFTNEQVKEALDRNNLSVIGITPEMYTREFAKGAFTNPDPGVRRRANELINEAADVVRFFGADYVKLWPGQDGWDYPFQVDHGALWKNSLDGVGQLASENPDLKFVIEYKPREPRVHMSFDSVSRTLLGIEKIGLPNVGILLDFGHALFGGESPADSAQLAIDYGRLFGMDVNDNLRQWDDDMVAGTVHPIELFEFFYTLRKNNWEGVWQLDQFPFREDSVQAANHAIDFLKAADRGLEKLDFAAIQAAQDNHDSLTALALAQQALFSSYGESA</sequence>
<keyword evidence="4 8" id="KW-0479">Metal-binding</keyword>
<keyword evidence="7 8" id="KW-0119">Carbohydrate metabolism</keyword>
<dbReference type="EMBL" id="QYRT01000001">
    <property type="protein sequence ID" value="TIH40897.1"/>
    <property type="molecule type" value="Genomic_DNA"/>
</dbReference>
<accession>A0A4T2C9H7</accession>
<evidence type="ECO:0000256" key="1">
    <source>
        <dbReference type="ARBA" id="ARBA00004496"/>
    </source>
</evidence>
<comment type="subcellular location">
    <subcellularLocation>
        <location evidence="1 9">Cytoplasm</location>
    </subcellularLocation>
</comment>
<dbReference type="GO" id="GO:0008740">
    <property type="term" value="F:L-rhamnose isomerase activity"/>
    <property type="evidence" value="ECO:0007669"/>
    <property type="project" value="TreeGrafter"/>
</dbReference>
<dbReference type="PRINTS" id="PR00688">
    <property type="entry name" value="XYLOSISMRASE"/>
</dbReference>
<comment type="caution">
    <text evidence="11">The sequence shown here is derived from an EMBL/GenBank/DDBJ whole genome shotgun (WGS) entry which is preliminary data.</text>
</comment>
<dbReference type="GO" id="GO:0019324">
    <property type="term" value="P:L-lyxose metabolic process"/>
    <property type="evidence" value="ECO:0007669"/>
    <property type="project" value="TreeGrafter"/>
</dbReference>
<evidence type="ECO:0000256" key="3">
    <source>
        <dbReference type="ARBA" id="ARBA00022490"/>
    </source>
</evidence>
<name>A0A4T2C9H7_9MICO</name>